<keyword evidence="17" id="KW-1185">Reference proteome</keyword>
<dbReference type="GO" id="GO:0000701">
    <property type="term" value="F:purine-specific mismatch base pair DNA N-glycosylase activity"/>
    <property type="evidence" value="ECO:0007669"/>
    <property type="project" value="UniProtKB-EC"/>
</dbReference>
<evidence type="ECO:0000256" key="10">
    <source>
        <dbReference type="ARBA" id="ARBA00023004"/>
    </source>
</evidence>
<dbReference type="InterPro" id="IPR023170">
    <property type="entry name" value="HhH_base_excis_C"/>
</dbReference>
<evidence type="ECO:0000256" key="7">
    <source>
        <dbReference type="ARBA" id="ARBA00022723"/>
    </source>
</evidence>
<dbReference type="GO" id="GO:0051539">
    <property type="term" value="F:4 iron, 4 sulfur cluster binding"/>
    <property type="evidence" value="ECO:0007669"/>
    <property type="project" value="UniProtKB-UniRule"/>
</dbReference>
<evidence type="ECO:0000256" key="13">
    <source>
        <dbReference type="ARBA" id="ARBA00023295"/>
    </source>
</evidence>
<sequence length="354" mass="40482">MSSQKKSNQLPQKATHPLKPQAFADIVLQWQALHGRHDLPWQQPATPYRVLVSEIMLQQTQVSTVIPYFQRWLQAFPDLHSLANAEEDQVMALWQGLGYYSRARNLQKAAQYLTQEYQGEFPNSLTELEQIPGVGRYTAGAIRSFAFDDYGPIVDGNVRRLFCRFFAIAGAPLSSAVNKQLWQLAEQFTPQNNNRAFAQGLLDLGATVCTPKKPNCNDCPLQSNCIAFQQSRVDEFPNPKPKKTIPLRQGHFIWRVENSQIWLQRRPESGIWARLWSLPEVDGVPKGASLVGEFQHTFSHYKLQAKVWQHDHTHLQEPDANYVDHHWLPLEALDSVGLPTPIRQFLQAQLQAER</sequence>
<comment type="cofactor">
    <cofactor evidence="14">
        <name>[4Fe-4S] cluster</name>
        <dbReference type="ChEBI" id="CHEBI:49883"/>
    </cofactor>
    <text evidence="14">Binds 1 [4Fe-4S] cluster.</text>
</comment>
<dbReference type="Gene3D" id="1.10.1670.10">
    <property type="entry name" value="Helix-hairpin-Helix base-excision DNA repair enzymes (C-terminal)"/>
    <property type="match status" value="1"/>
</dbReference>
<gene>
    <name evidence="16" type="primary">mutY</name>
    <name evidence="16" type="ORF">CWE06_10995</name>
</gene>
<dbReference type="InterPro" id="IPR011257">
    <property type="entry name" value="DNA_glycosylase"/>
</dbReference>
<evidence type="ECO:0000256" key="1">
    <source>
        <dbReference type="ARBA" id="ARBA00000843"/>
    </source>
</evidence>
<dbReference type="AlphaFoldDB" id="A0A432VQK3"/>
<dbReference type="Proteomes" id="UP000288212">
    <property type="component" value="Unassembled WGS sequence"/>
</dbReference>
<feature type="domain" description="HhH-GPD" evidence="15">
    <location>
        <begin position="56"/>
        <end position="207"/>
    </location>
</feature>
<protein>
    <recommendedName>
        <fullName evidence="5 14">Adenine DNA glycosylase</fullName>
        <ecNumber evidence="4 14">3.2.2.31</ecNumber>
    </recommendedName>
</protein>
<dbReference type="SMART" id="SM00478">
    <property type="entry name" value="ENDO3c"/>
    <property type="match status" value="1"/>
</dbReference>
<keyword evidence="8 14" id="KW-0227">DNA damage</keyword>
<dbReference type="InterPro" id="IPR004036">
    <property type="entry name" value="Endonuclease-III-like_CS2"/>
</dbReference>
<dbReference type="NCBIfam" id="TIGR01084">
    <property type="entry name" value="mutY"/>
    <property type="match status" value="1"/>
</dbReference>
<dbReference type="GO" id="GO:0006284">
    <property type="term" value="P:base-excision repair"/>
    <property type="evidence" value="ECO:0007669"/>
    <property type="project" value="UniProtKB-UniRule"/>
</dbReference>
<keyword evidence="7" id="KW-0479">Metal-binding</keyword>
<dbReference type="PANTHER" id="PTHR42944">
    <property type="entry name" value="ADENINE DNA GLYCOSYLASE"/>
    <property type="match status" value="1"/>
</dbReference>
<evidence type="ECO:0000256" key="8">
    <source>
        <dbReference type="ARBA" id="ARBA00022763"/>
    </source>
</evidence>
<dbReference type="GO" id="GO:0032357">
    <property type="term" value="F:oxidized purine DNA binding"/>
    <property type="evidence" value="ECO:0007669"/>
    <property type="project" value="TreeGrafter"/>
</dbReference>
<comment type="similarity">
    <text evidence="3 14">Belongs to the Nth/MutY family.</text>
</comment>
<comment type="function">
    <text evidence="2">Adenine glycosylase active on G-A mispairs. MutY also corrects error-prone DNA synthesis past GO lesions which are due to the oxidatively damaged form of guanine: 7,8-dihydro-8-oxoguanine (8-oxo-dGTP).</text>
</comment>
<keyword evidence="13 14" id="KW-0326">Glycosidase</keyword>
<comment type="catalytic activity">
    <reaction evidence="1 14">
        <text>Hydrolyzes free adenine bases from 7,8-dihydro-8-oxoguanine:adenine mismatched double-stranded DNA, leaving an apurinic site.</text>
        <dbReference type="EC" id="3.2.2.31"/>
    </reaction>
</comment>
<dbReference type="GO" id="GO:0034039">
    <property type="term" value="F:8-oxo-7,8-dihydroguanine DNA N-glycosylase activity"/>
    <property type="evidence" value="ECO:0007669"/>
    <property type="project" value="TreeGrafter"/>
</dbReference>
<dbReference type="GO" id="GO:0006298">
    <property type="term" value="P:mismatch repair"/>
    <property type="evidence" value="ECO:0007669"/>
    <property type="project" value="TreeGrafter"/>
</dbReference>
<dbReference type="PANTHER" id="PTHR42944:SF1">
    <property type="entry name" value="ADENINE DNA GLYCOSYLASE"/>
    <property type="match status" value="1"/>
</dbReference>
<dbReference type="InterPro" id="IPR000445">
    <property type="entry name" value="HhH_motif"/>
</dbReference>
<evidence type="ECO:0000313" key="17">
    <source>
        <dbReference type="Proteomes" id="UP000288212"/>
    </source>
</evidence>
<dbReference type="EMBL" id="PIPI01000009">
    <property type="protein sequence ID" value="RUO18375.1"/>
    <property type="molecule type" value="Genomic_DNA"/>
</dbReference>
<evidence type="ECO:0000256" key="11">
    <source>
        <dbReference type="ARBA" id="ARBA00023014"/>
    </source>
</evidence>
<evidence type="ECO:0000256" key="14">
    <source>
        <dbReference type="RuleBase" id="RU365096"/>
    </source>
</evidence>
<organism evidence="16 17">
    <name type="scientific">Aliidiomarina haloalkalitolerans</name>
    <dbReference type="NCBI Taxonomy" id="859059"/>
    <lineage>
        <taxon>Bacteria</taxon>
        <taxon>Pseudomonadati</taxon>
        <taxon>Pseudomonadota</taxon>
        <taxon>Gammaproteobacteria</taxon>
        <taxon>Alteromonadales</taxon>
        <taxon>Idiomarinaceae</taxon>
        <taxon>Aliidiomarina</taxon>
    </lineage>
</organism>
<keyword evidence="10 14" id="KW-0408">Iron</keyword>
<reference evidence="16 17" key="1">
    <citation type="journal article" date="2011" name="Front. Microbiol.">
        <title>Genomic signatures of strain selection and enhancement in Bacillus atrophaeus var. globigii, a historical biowarfare simulant.</title>
        <authorList>
            <person name="Gibbons H.S."/>
            <person name="Broomall S.M."/>
            <person name="McNew L.A."/>
            <person name="Daligault H."/>
            <person name="Chapman C."/>
            <person name="Bruce D."/>
            <person name="Karavis M."/>
            <person name="Krepps M."/>
            <person name="McGregor P.A."/>
            <person name="Hong C."/>
            <person name="Park K.H."/>
            <person name="Akmal A."/>
            <person name="Feldman A."/>
            <person name="Lin J.S."/>
            <person name="Chang W.E."/>
            <person name="Higgs B.W."/>
            <person name="Demirev P."/>
            <person name="Lindquist J."/>
            <person name="Liem A."/>
            <person name="Fochler E."/>
            <person name="Read T.D."/>
            <person name="Tapia R."/>
            <person name="Johnson S."/>
            <person name="Bishop-Lilly K.A."/>
            <person name="Detter C."/>
            <person name="Han C."/>
            <person name="Sozhamannan S."/>
            <person name="Rosenzweig C.N."/>
            <person name="Skowronski E.W."/>
        </authorList>
    </citation>
    <scope>NUCLEOTIDE SEQUENCE [LARGE SCALE GENOMIC DNA]</scope>
    <source>
        <strain evidence="16 17">AK5</strain>
    </source>
</reference>
<dbReference type="SMART" id="SM00525">
    <property type="entry name" value="FES"/>
    <property type="match status" value="1"/>
</dbReference>
<dbReference type="InterPro" id="IPR044298">
    <property type="entry name" value="MIG/MutY"/>
</dbReference>
<keyword evidence="12" id="KW-0234">DNA repair</keyword>
<evidence type="ECO:0000256" key="3">
    <source>
        <dbReference type="ARBA" id="ARBA00008343"/>
    </source>
</evidence>
<dbReference type="PROSITE" id="PS01155">
    <property type="entry name" value="ENDONUCLEASE_III_2"/>
    <property type="match status" value="1"/>
</dbReference>
<dbReference type="InterPro" id="IPR015797">
    <property type="entry name" value="NUDIX_hydrolase-like_dom_sf"/>
</dbReference>
<keyword evidence="9" id="KW-0378">Hydrolase</keyword>
<dbReference type="Gene3D" id="1.10.340.30">
    <property type="entry name" value="Hypothetical protein, domain 2"/>
    <property type="match status" value="1"/>
</dbReference>
<dbReference type="InterPro" id="IPR005760">
    <property type="entry name" value="A/G_AdeGlyc_MutY"/>
</dbReference>
<dbReference type="RefSeq" id="WP_126794108.1">
    <property type="nucleotide sequence ID" value="NZ_PIPI01000009.1"/>
</dbReference>
<dbReference type="Pfam" id="PF00633">
    <property type="entry name" value="HHH"/>
    <property type="match status" value="1"/>
</dbReference>
<evidence type="ECO:0000256" key="4">
    <source>
        <dbReference type="ARBA" id="ARBA00012045"/>
    </source>
</evidence>
<comment type="caution">
    <text evidence="16">The sequence shown here is derived from an EMBL/GenBank/DDBJ whole genome shotgun (WGS) entry which is preliminary data.</text>
</comment>
<evidence type="ECO:0000256" key="12">
    <source>
        <dbReference type="ARBA" id="ARBA00023204"/>
    </source>
</evidence>
<dbReference type="Pfam" id="PF00730">
    <property type="entry name" value="HhH-GPD"/>
    <property type="match status" value="1"/>
</dbReference>
<accession>A0A432VQK3</accession>
<evidence type="ECO:0000256" key="5">
    <source>
        <dbReference type="ARBA" id="ARBA00022023"/>
    </source>
</evidence>
<dbReference type="CDD" id="cd00056">
    <property type="entry name" value="ENDO3c"/>
    <property type="match status" value="1"/>
</dbReference>
<dbReference type="EC" id="3.2.2.31" evidence="4 14"/>
<keyword evidence="6" id="KW-0004">4Fe-4S</keyword>
<dbReference type="InterPro" id="IPR003651">
    <property type="entry name" value="Endonuclease3_FeS-loop_motif"/>
</dbReference>
<dbReference type="OrthoDB" id="9802365at2"/>
<dbReference type="CDD" id="cd03431">
    <property type="entry name" value="NUDIX_DNA_Glycosylase_C-MutY"/>
    <property type="match status" value="1"/>
</dbReference>
<dbReference type="GO" id="GO:0046872">
    <property type="term" value="F:metal ion binding"/>
    <property type="evidence" value="ECO:0007669"/>
    <property type="project" value="UniProtKB-UniRule"/>
</dbReference>
<proteinExistence type="inferred from homology"/>
<dbReference type="SUPFAM" id="SSF48150">
    <property type="entry name" value="DNA-glycosylase"/>
    <property type="match status" value="1"/>
</dbReference>
<dbReference type="Pfam" id="PF14815">
    <property type="entry name" value="NUDIX_4"/>
    <property type="match status" value="1"/>
</dbReference>
<evidence type="ECO:0000256" key="9">
    <source>
        <dbReference type="ARBA" id="ARBA00022801"/>
    </source>
</evidence>
<evidence type="ECO:0000313" key="16">
    <source>
        <dbReference type="EMBL" id="RUO18375.1"/>
    </source>
</evidence>
<evidence type="ECO:0000256" key="2">
    <source>
        <dbReference type="ARBA" id="ARBA00002933"/>
    </source>
</evidence>
<dbReference type="SUPFAM" id="SSF55811">
    <property type="entry name" value="Nudix"/>
    <property type="match status" value="1"/>
</dbReference>
<dbReference type="Gene3D" id="3.90.79.10">
    <property type="entry name" value="Nucleoside Triphosphate Pyrophosphohydrolase"/>
    <property type="match status" value="1"/>
</dbReference>
<keyword evidence="11" id="KW-0411">Iron-sulfur</keyword>
<dbReference type="GO" id="GO:0035485">
    <property type="term" value="F:adenine/guanine mispair binding"/>
    <property type="evidence" value="ECO:0007669"/>
    <property type="project" value="TreeGrafter"/>
</dbReference>
<evidence type="ECO:0000259" key="15">
    <source>
        <dbReference type="SMART" id="SM00478"/>
    </source>
</evidence>
<dbReference type="FunFam" id="1.10.340.30:FF:000002">
    <property type="entry name" value="Adenine DNA glycosylase"/>
    <property type="match status" value="1"/>
</dbReference>
<dbReference type="InterPro" id="IPR029119">
    <property type="entry name" value="MutY_C"/>
</dbReference>
<evidence type="ECO:0000256" key="6">
    <source>
        <dbReference type="ARBA" id="ARBA00022485"/>
    </source>
</evidence>
<name>A0A432VQK3_9GAMM</name>
<dbReference type="InterPro" id="IPR003265">
    <property type="entry name" value="HhH-GPD_domain"/>
</dbReference>